<name>A0A3B1CAN8_9ZZZZ</name>
<proteinExistence type="predicted"/>
<gene>
    <name evidence="4" type="ORF">MNBD_NITROSPINAE03-2055</name>
</gene>
<dbReference type="EMBL" id="UOGB01000162">
    <property type="protein sequence ID" value="VAX19840.1"/>
    <property type="molecule type" value="Genomic_DNA"/>
</dbReference>
<dbReference type="Gene3D" id="1.10.3210.10">
    <property type="entry name" value="Hypothetical protein af1432"/>
    <property type="match status" value="1"/>
</dbReference>
<dbReference type="InterPro" id="IPR006261">
    <property type="entry name" value="dGTPase"/>
</dbReference>
<dbReference type="PROSITE" id="PS51831">
    <property type="entry name" value="HD"/>
    <property type="match status" value="1"/>
</dbReference>
<dbReference type="PANTHER" id="PTHR11373:SF43">
    <property type="entry name" value="DEOXYGUANOSINETRIPHOSPHATE TRIPHOSPHOHYDROLASE-LIKE PROTEIN"/>
    <property type="match status" value="1"/>
</dbReference>
<dbReference type="NCBIfam" id="TIGR01353">
    <property type="entry name" value="dGTP_triPase"/>
    <property type="match status" value="1"/>
</dbReference>
<feature type="non-terminal residue" evidence="4">
    <location>
        <position position="177"/>
    </location>
</feature>
<dbReference type="GO" id="GO:0006203">
    <property type="term" value="P:dGTP catabolic process"/>
    <property type="evidence" value="ECO:0007669"/>
    <property type="project" value="TreeGrafter"/>
</dbReference>
<evidence type="ECO:0000256" key="2">
    <source>
        <dbReference type="SAM" id="MobiDB-lite"/>
    </source>
</evidence>
<dbReference type="SUPFAM" id="SSF109604">
    <property type="entry name" value="HD-domain/PDEase-like"/>
    <property type="match status" value="1"/>
</dbReference>
<feature type="domain" description="HD" evidence="3">
    <location>
        <begin position="75"/>
        <end position="177"/>
    </location>
</feature>
<feature type="region of interest" description="Disordered" evidence="2">
    <location>
        <begin position="1"/>
        <end position="32"/>
    </location>
</feature>
<sequence>MRNRQETEKLEDDLLAPYASKSKNSRGRINKEDEHPYRTVYMRDRDRVVHCSAFRRLEYKTQVFVYHEGDYYRTRLTHTLEVSQISRSNARALRLNEDLSEAIALSHDLGHPPFGHSGERALNELMDGYGGFEHNLHSLRIVEHVEHKYPNFRGLNLTWEAREAIAKHSKSQNDQSV</sequence>
<dbReference type="PANTHER" id="PTHR11373">
    <property type="entry name" value="DEOXYNUCLEOSIDE TRIPHOSPHATE TRIPHOSPHOHYDROLASE"/>
    <property type="match status" value="1"/>
</dbReference>
<keyword evidence="1 4" id="KW-0378">Hydrolase</keyword>
<evidence type="ECO:0000313" key="4">
    <source>
        <dbReference type="EMBL" id="VAX19840.1"/>
    </source>
</evidence>
<evidence type="ECO:0000259" key="3">
    <source>
        <dbReference type="PROSITE" id="PS51831"/>
    </source>
</evidence>
<dbReference type="InterPro" id="IPR003607">
    <property type="entry name" value="HD/PDEase_dom"/>
</dbReference>
<dbReference type="CDD" id="cd00077">
    <property type="entry name" value="HDc"/>
    <property type="match status" value="1"/>
</dbReference>
<dbReference type="Pfam" id="PF01966">
    <property type="entry name" value="HD"/>
    <property type="match status" value="1"/>
</dbReference>
<protein>
    <submittedName>
        <fullName evidence="4">DNTP triphosphohydrolase, broad substrate specificity</fullName>
    </submittedName>
</protein>
<dbReference type="AlphaFoldDB" id="A0A3B1CAN8"/>
<reference evidence="4" key="1">
    <citation type="submission" date="2018-06" db="EMBL/GenBank/DDBJ databases">
        <authorList>
            <person name="Zhirakovskaya E."/>
        </authorList>
    </citation>
    <scope>NUCLEOTIDE SEQUENCE</scope>
</reference>
<dbReference type="GO" id="GO:0008832">
    <property type="term" value="F:dGTPase activity"/>
    <property type="evidence" value="ECO:0007669"/>
    <property type="project" value="TreeGrafter"/>
</dbReference>
<dbReference type="InterPro" id="IPR006674">
    <property type="entry name" value="HD_domain"/>
</dbReference>
<evidence type="ECO:0000256" key="1">
    <source>
        <dbReference type="ARBA" id="ARBA00022801"/>
    </source>
</evidence>
<dbReference type="InterPro" id="IPR050135">
    <property type="entry name" value="dGTPase-like"/>
</dbReference>
<organism evidence="4">
    <name type="scientific">hydrothermal vent metagenome</name>
    <dbReference type="NCBI Taxonomy" id="652676"/>
    <lineage>
        <taxon>unclassified sequences</taxon>
        <taxon>metagenomes</taxon>
        <taxon>ecological metagenomes</taxon>
    </lineage>
</organism>
<accession>A0A3B1CAN8</accession>